<sequence>MFDKAHVIQIDTKKFLVREMIDGFTFKLKNVKEEIHKTEVRIARLAKKITELNRYRLRRGNSVYIESQLKKIMHEHQQSFETLYRQTRERDALGASICRLRECYHERSTMKVSDILNKYLAQSAGELPIKHRWYG</sequence>
<gene>
    <name evidence="1" type="ORF">Henu6_gp93</name>
</gene>
<evidence type="ECO:0000313" key="1">
    <source>
        <dbReference type="EMBL" id="QAU04073.1"/>
    </source>
</evidence>
<reference evidence="1 2" key="1">
    <citation type="submission" date="2018-11" db="EMBL/GenBank/DDBJ databases">
        <authorList>
            <person name="Teng T."/>
        </authorList>
    </citation>
    <scope>NUCLEOTIDE SEQUENCE [LARGE SCALE GENOMIC DNA]</scope>
</reference>
<proteinExistence type="predicted"/>
<name>A0A410T637_9CAUD</name>
<protein>
    <submittedName>
        <fullName evidence="1">Uncharacterized protein</fullName>
    </submittedName>
</protein>
<dbReference type="Proteomes" id="UP000289169">
    <property type="component" value="Segment"/>
</dbReference>
<accession>A0A410T637</accession>
<evidence type="ECO:0000313" key="2">
    <source>
        <dbReference type="Proteomes" id="UP000289169"/>
    </source>
</evidence>
<dbReference type="EMBL" id="MK240351">
    <property type="protein sequence ID" value="QAU04073.1"/>
    <property type="molecule type" value="Genomic_DNA"/>
</dbReference>
<organism evidence="1 2">
    <name type="scientific">Acinetobacter phage Henu6</name>
    <dbReference type="NCBI Taxonomy" id="2500136"/>
    <lineage>
        <taxon>Viruses</taxon>
        <taxon>Duplodnaviria</taxon>
        <taxon>Heunggongvirae</taxon>
        <taxon>Uroviricota</taxon>
        <taxon>Caudoviricetes</taxon>
        <taxon>Pantevenvirales</taxon>
        <taxon>Straboviridae</taxon>
        <taxon>Twarogvirinae</taxon>
        <taxon>Zedzedvirus</taxon>
        <taxon>Zedzedvirus zz1</taxon>
    </lineage>
</organism>